<dbReference type="PANTHER" id="PTHR18964">
    <property type="entry name" value="ROK (REPRESSOR, ORF, KINASE) FAMILY"/>
    <property type="match status" value="1"/>
</dbReference>
<dbReference type="Gene3D" id="1.10.10.10">
    <property type="entry name" value="Winged helix-like DNA-binding domain superfamily/Winged helix DNA-binding domain"/>
    <property type="match status" value="1"/>
</dbReference>
<name>A0A158I8D9_9BURK</name>
<sequence>MRQNLSARALRDEVGPPAFVENEVPAQFENPSIGWESGSDKARILAAVFRGQAASRKDLVDLLSLRSSSVSELVSDLLRSQLLAETADRRTRRGRPSLVLIGNSHRIAVLVFTVTSQAMHATVLNLLGQTIAHEACELRPDCTNEIISATIELLSQRTVARLKSNTKLVGARFSLPGLVNTVAATWVFSTRWPLMRRLDLREVMQKWDVPVSACRNLDAELHARLARDKRLSSRTMLFHWGYGIGVASTSEGQVRFSGTEGFGEVGHWRWTDEGAECRCGRRGCLETTSALWSLGPALLGEKFDPAASEESIARIFREMDLLEFPSIQIALRNVVLTLANLCRVGFPRTVVMSGPFVANAKLWIAFREAFLREGILLDLPGPDLIADERSRELEMLGAAGPLLSTGLERLLGRPSD</sequence>
<dbReference type="Gene3D" id="3.30.420.40">
    <property type="match status" value="2"/>
</dbReference>
<proteinExistence type="inferred from homology"/>
<evidence type="ECO:0000313" key="3">
    <source>
        <dbReference type="Proteomes" id="UP000054683"/>
    </source>
</evidence>
<dbReference type="EMBL" id="FCOK02000044">
    <property type="protein sequence ID" value="SAL52846.1"/>
    <property type="molecule type" value="Genomic_DNA"/>
</dbReference>
<accession>A0A158I8D9</accession>
<protein>
    <submittedName>
        <fullName evidence="2">N-acetylglucosamine repressor</fullName>
    </submittedName>
</protein>
<dbReference type="RefSeq" id="WP_062089852.1">
    <property type="nucleotide sequence ID" value="NZ_FCOK02000044.1"/>
</dbReference>
<dbReference type="InterPro" id="IPR043129">
    <property type="entry name" value="ATPase_NBD"/>
</dbReference>
<dbReference type="SUPFAM" id="SSF46785">
    <property type="entry name" value="Winged helix' DNA-binding domain"/>
    <property type="match status" value="1"/>
</dbReference>
<dbReference type="Pfam" id="PF00480">
    <property type="entry name" value="ROK"/>
    <property type="match status" value="1"/>
</dbReference>
<dbReference type="PANTHER" id="PTHR18964:SF149">
    <property type="entry name" value="BIFUNCTIONAL UDP-N-ACETYLGLUCOSAMINE 2-EPIMERASE_N-ACETYLMANNOSAMINE KINASE"/>
    <property type="match status" value="1"/>
</dbReference>
<evidence type="ECO:0000313" key="2">
    <source>
        <dbReference type="EMBL" id="SAL52846.1"/>
    </source>
</evidence>
<gene>
    <name evidence="2" type="primary">nagC</name>
    <name evidence="2" type="ORF">AWB69_05498</name>
</gene>
<dbReference type="InterPro" id="IPR000600">
    <property type="entry name" value="ROK"/>
</dbReference>
<evidence type="ECO:0000256" key="1">
    <source>
        <dbReference type="ARBA" id="ARBA00006479"/>
    </source>
</evidence>
<dbReference type="Proteomes" id="UP000054683">
    <property type="component" value="Unassembled WGS sequence"/>
</dbReference>
<dbReference type="InterPro" id="IPR036388">
    <property type="entry name" value="WH-like_DNA-bd_sf"/>
</dbReference>
<organism evidence="2 3">
    <name type="scientific">Caballeronia udeis</name>
    <dbReference type="NCBI Taxonomy" id="1232866"/>
    <lineage>
        <taxon>Bacteria</taxon>
        <taxon>Pseudomonadati</taxon>
        <taxon>Pseudomonadota</taxon>
        <taxon>Betaproteobacteria</taxon>
        <taxon>Burkholderiales</taxon>
        <taxon>Burkholderiaceae</taxon>
        <taxon>Caballeronia</taxon>
    </lineage>
</organism>
<dbReference type="SUPFAM" id="SSF53067">
    <property type="entry name" value="Actin-like ATPase domain"/>
    <property type="match status" value="1"/>
</dbReference>
<dbReference type="OrthoDB" id="8595273at2"/>
<comment type="similarity">
    <text evidence="1">Belongs to the ROK (NagC/XylR) family.</text>
</comment>
<reference evidence="2 3" key="1">
    <citation type="submission" date="2016-01" db="EMBL/GenBank/DDBJ databases">
        <authorList>
            <person name="Oliw E.H."/>
        </authorList>
    </citation>
    <scope>NUCLEOTIDE SEQUENCE [LARGE SCALE GENOMIC DNA]</scope>
    <source>
        <strain evidence="2">LMG 27134</strain>
    </source>
</reference>
<dbReference type="InterPro" id="IPR036390">
    <property type="entry name" value="WH_DNA-bd_sf"/>
</dbReference>
<dbReference type="AlphaFoldDB" id="A0A158I8D9"/>